<dbReference type="NCBIfam" id="TIGR01951">
    <property type="entry name" value="nusB"/>
    <property type="match status" value="1"/>
</dbReference>
<comment type="function">
    <text evidence="6">Involved in transcription antitermination. Required for transcription of ribosomal RNA (rRNA) genes. Binds specifically to the boxA antiterminator sequence of the ribosomal RNA (rrn) operons.</text>
</comment>
<protein>
    <recommendedName>
        <fullName evidence="6">Transcription antitermination protein NusB</fullName>
    </recommendedName>
    <alternativeName>
        <fullName evidence="6">Antitermination factor NusB</fullName>
    </alternativeName>
</protein>
<organism evidence="9 10">
    <name type="scientific">Alloalcanivorax profundimaris</name>
    <dbReference type="NCBI Taxonomy" id="2735259"/>
    <lineage>
        <taxon>Bacteria</taxon>
        <taxon>Pseudomonadati</taxon>
        <taxon>Pseudomonadota</taxon>
        <taxon>Gammaproteobacteria</taxon>
        <taxon>Oceanospirillales</taxon>
        <taxon>Alcanivoracaceae</taxon>
        <taxon>Alloalcanivorax</taxon>
    </lineage>
</organism>
<keyword evidence="2 6" id="KW-0889">Transcription antitermination</keyword>
<evidence type="ECO:0000256" key="5">
    <source>
        <dbReference type="ARBA" id="ARBA00023163"/>
    </source>
</evidence>
<dbReference type="HAMAP" id="MF_00073">
    <property type="entry name" value="NusB"/>
    <property type="match status" value="1"/>
</dbReference>
<sequence length="169" mass="18829">MTASSSPAARRKARRYALQALYQWQLAGAALGDIEAQFLATNDMEKVDRTYFHDLLHGVPGQVGDLDEALRPFLDRRVEELSQVEKALLRLGAFELKERLDVPYRVVINEGIELAKVFGAEDSFKYVNGVLDKLARRLRSAETAHRRREPDSGARSGDQGDGDRDGGDA</sequence>
<evidence type="ECO:0000259" key="8">
    <source>
        <dbReference type="Pfam" id="PF01029"/>
    </source>
</evidence>
<dbReference type="Pfam" id="PF01029">
    <property type="entry name" value="NusB"/>
    <property type="match status" value="1"/>
</dbReference>
<comment type="caution">
    <text evidence="9">The sequence shown here is derived from an EMBL/GenBank/DDBJ whole genome shotgun (WGS) entry which is preliminary data.</text>
</comment>
<dbReference type="Gene3D" id="1.10.940.10">
    <property type="entry name" value="NusB-like"/>
    <property type="match status" value="1"/>
</dbReference>
<reference evidence="9 10" key="1">
    <citation type="submission" date="2012-09" db="EMBL/GenBank/DDBJ databases">
        <title>Genome Sequence of alkane-degrading Bacterium Alcanivorax sp. 521-1.</title>
        <authorList>
            <person name="Lai Q."/>
            <person name="Shao Z."/>
        </authorList>
    </citation>
    <scope>NUCLEOTIDE SEQUENCE [LARGE SCALE GENOMIC DNA]</scope>
    <source>
        <strain evidence="9 10">521-1</strain>
    </source>
</reference>
<dbReference type="Proteomes" id="UP000662703">
    <property type="component" value="Unassembled WGS sequence"/>
</dbReference>
<dbReference type="PANTHER" id="PTHR11078:SF3">
    <property type="entry name" value="ANTITERMINATION NUSB DOMAIN-CONTAINING PROTEIN"/>
    <property type="match status" value="1"/>
</dbReference>
<evidence type="ECO:0000256" key="4">
    <source>
        <dbReference type="ARBA" id="ARBA00023015"/>
    </source>
</evidence>
<feature type="compositionally biased region" description="Basic and acidic residues" evidence="7">
    <location>
        <begin position="141"/>
        <end position="152"/>
    </location>
</feature>
<dbReference type="RefSeq" id="WP_161386030.1">
    <property type="nucleotide sequence ID" value="NZ_ARXX01000001.1"/>
</dbReference>
<evidence type="ECO:0000256" key="1">
    <source>
        <dbReference type="ARBA" id="ARBA00005952"/>
    </source>
</evidence>
<keyword evidence="3 6" id="KW-0694">RNA-binding</keyword>
<gene>
    <name evidence="6" type="primary">nusB</name>
    <name evidence="9" type="ORF">Y5W_00110</name>
</gene>
<proteinExistence type="inferred from homology"/>
<evidence type="ECO:0000313" key="10">
    <source>
        <dbReference type="Proteomes" id="UP000662703"/>
    </source>
</evidence>
<evidence type="ECO:0000256" key="6">
    <source>
        <dbReference type="HAMAP-Rule" id="MF_00073"/>
    </source>
</evidence>
<name>A0ABS0AMV7_9GAMM</name>
<evidence type="ECO:0000313" key="9">
    <source>
        <dbReference type="EMBL" id="MBF5054816.1"/>
    </source>
</evidence>
<evidence type="ECO:0000256" key="7">
    <source>
        <dbReference type="SAM" id="MobiDB-lite"/>
    </source>
</evidence>
<feature type="domain" description="NusB/RsmB/TIM44" evidence="8">
    <location>
        <begin position="11"/>
        <end position="136"/>
    </location>
</feature>
<dbReference type="EMBL" id="ARXX01000001">
    <property type="protein sequence ID" value="MBF5054816.1"/>
    <property type="molecule type" value="Genomic_DNA"/>
</dbReference>
<keyword evidence="5 6" id="KW-0804">Transcription</keyword>
<accession>A0ABS0AMV7</accession>
<dbReference type="InterPro" id="IPR011605">
    <property type="entry name" value="NusB_fam"/>
</dbReference>
<dbReference type="InterPro" id="IPR006027">
    <property type="entry name" value="NusB_RsmB_TIM44"/>
</dbReference>
<evidence type="ECO:0000256" key="2">
    <source>
        <dbReference type="ARBA" id="ARBA00022814"/>
    </source>
</evidence>
<feature type="region of interest" description="Disordered" evidence="7">
    <location>
        <begin position="141"/>
        <end position="169"/>
    </location>
</feature>
<keyword evidence="10" id="KW-1185">Reference proteome</keyword>
<dbReference type="SUPFAM" id="SSF48013">
    <property type="entry name" value="NusB-like"/>
    <property type="match status" value="1"/>
</dbReference>
<dbReference type="PANTHER" id="PTHR11078">
    <property type="entry name" value="N UTILIZATION SUBSTANCE PROTEIN B-RELATED"/>
    <property type="match status" value="1"/>
</dbReference>
<dbReference type="InterPro" id="IPR035926">
    <property type="entry name" value="NusB-like_sf"/>
</dbReference>
<comment type="similarity">
    <text evidence="1 6">Belongs to the NusB family.</text>
</comment>
<keyword evidence="4 6" id="KW-0805">Transcription regulation</keyword>
<evidence type="ECO:0000256" key="3">
    <source>
        <dbReference type="ARBA" id="ARBA00022884"/>
    </source>
</evidence>